<evidence type="ECO:0000313" key="1">
    <source>
        <dbReference type="EMBL" id="TDG78690.1"/>
    </source>
</evidence>
<accession>A0A4R5NPY2</accession>
<evidence type="ECO:0000313" key="2">
    <source>
        <dbReference type="Proteomes" id="UP000295181"/>
    </source>
</evidence>
<dbReference type="RefSeq" id="WP_056939080.1">
    <property type="nucleotide sequence ID" value="NZ_AZDM01000024.1"/>
</dbReference>
<comment type="caution">
    <text evidence="1">The sequence shown here is derived from an EMBL/GenBank/DDBJ whole genome shotgun (WGS) entry which is preliminary data.</text>
</comment>
<gene>
    <name evidence="1" type="ORF">C5L32_000491</name>
</gene>
<sequence>MTSNYNIWNCGDLKILADDKKLQGFGPGELFEIQDDGILLNFNILSDNLKSFQPHKIKAIYMDADHTITIKMDVDNFKRLPIKIGSTVPLVPIKLYGEPHVKFTD</sequence>
<protein>
    <submittedName>
        <fullName evidence="1">Uncharacterized protein</fullName>
    </submittedName>
</protein>
<organism evidence="1 2">
    <name type="scientific">Lentilactobacillus buchneri DSM 20057</name>
    <dbReference type="NCBI Taxonomy" id="1423728"/>
    <lineage>
        <taxon>Bacteria</taxon>
        <taxon>Bacillati</taxon>
        <taxon>Bacillota</taxon>
        <taxon>Bacilli</taxon>
        <taxon>Lactobacillales</taxon>
        <taxon>Lactobacillaceae</taxon>
        <taxon>Lentilactobacillus</taxon>
    </lineage>
</organism>
<dbReference type="EMBL" id="PUFP01000035">
    <property type="protein sequence ID" value="TDG78690.1"/>
    <property type="molecule type" value="Genomic_DNA"/>
</dbReference>
<name>A0A4R5NPY2_LENBU</name>
<dbReference type="AlphaFoldDB" id="A0A4R5NPY2"/>
<dbReference type="GeneID" id="72462257"/>
<proteinExistence type="predicted"/>
<dbReference type="Proteomes" id="UP000295181">
    <property type="component" value="Unassembled WGS sequence"/>
</dbReference>
<reference evidence="1 2" key="1">
    <citation type="journal article" date="2019" name="Appl. Microbiol. Biotechnol.">
        <title>Uncovering carbohydrate metabolism through a genotype-phenotype association study of 56 lactic acid bacteria genomes.</title>
        <authorList>
            <person name="Buron-Moles G."/>
            <person name="Chailyan A."/>
            <person name="Dolejs I."/>
            <person name="Forster J."/>
            <person name="Miks M.H."/>
        </authorList>
    </citation>
    <scope>NUCLEOTIDE SEQUENCE [LARGE SCALE GENOMIC DNA]</scope>
    <source>
        <strain evidence="1 2">ATCC 4005</strain>
    </source>
</reference>